<accession>A7ENA4</accession>
<proteinExistence type="predicted"/>
<keyword evidence="2" id="KW-1185">Reference proteome</keyword>
<dbReference type="RefSeq" id="XP_001592562.1">
    <property type="nucleotide sequence ID" value="XM_001592512.1"/>
</dbReference>
<dbReference type="InParanoid" id="A7ENA4"/>
<evidence type="ECO:0000313" key="1">
    <source>
        <dbReference type="EMBL" id="EDO04320.1"/>
    </source>
</evidence>
<evidence type="ECO:0000313" key="2">
    <source>
        <dbReference type="Proteomes" id="UP000001312"/>
    </source>
</evidence>
<dbReference type="Proteomes" id="UP000001312">
    <property type="component" value="Unassembled WGS sequence"/>
</dbReference>
<gene>
    <name evidence="1" type="ORF">SS1G_06803</name>
</gene>
<protein>
    <submittedName>
        <fullName evidence="1">Uncharacterized protein</fullName>
    </submittedName>
</protein>
<name>A7ENA4_SCLS1</name>
<dbReference type="EMBL" id="CH476628">
    <property type="protein sequence ID" value="EDO04320.1"/>
    <property type="molecule type" value="Genomic_DNA"/>
</dbReference>
<organism evidence="1 2">
    <name type="scientific">Sclerotinia sclerotiorum (strain ATCC 18683 / 1980 / Ss-1)</name>
    <name type="common">White mold</name>
    <name type="synonym">Whetzelinia sclerotiorum</name>
    <dbReference type="NCBI Taxonomy" id="665079"/>
    <lineage>
        <taxon>Eukaryota</taxon>
        <taxon>Fungi</taxon>
        <taxon>Dikarya</taxon>
        <taxon>Ascomycota</taxon>
        <taxon>Pezizomycotina</taxon>
        <taxon>Leotiomycetes</taxon>
        <taxon>Helotiales</taxon>
        <taxon>Sclerotiniaceae</taxon>
        <taxon>Sclerotinia</taxon>
    </lineage>
</organism>
<reference evidence="2" key="1">
    <citation type="journal article" date="2011" name="PLoS Genet.">
        <title>Genomic analysis of the necrotrophic fungal pathogens Sclerotinia sclerotiorum and Botrytis cinerea.</title>
        <authorList>
            <person name="Amselem J."/>
            <person name="Cuomo C.A."/>
            <person name="van Kan J.A."/>
            <person name="Viaud M."/>
            <person name="Benito E.P."/>
            <person name="Couloux A."/>
            <person name="Coutinho P.M."/>
            <person name="de Vries R.P."/>
            <person name="Dyer P.S."/>
            <person name="Fillinger S."/>
            <person name="Fournier E."/>
            <person name="Gout L."/>
            <person name="Hahn M."/>
            <person name="Kohn L."/>
            <person name="Lapalu N."/>
            <person name="Plummer K.M."/>
            <person name="Pradier J.M."/>
            <person name="Quevillon E."/>
            <person name="Sharon A."/>
            <person name="Simon A."/>
            <person name="ten Have A."/>
            <person name="Tudzynski B."/>
            <person name="Tudzynski P."/>
            <person name="Wincker P."/>
            <person name="Andrew M."/>
            <person name="Anthouard V."/>
            <person name="Beever R.E."/>
            <person name="Beffa R."/>
            <person name="Benoit I."/>
            <person name="Bouzid O."/>
            <person name="Brault B."/>
            <person name="Chen Z."/>
            <person name="Choquer M."/>
            <person name="Collemare J."/>
            <person name="Cotton P."/>
            <person name="Danchin E.G."/>
            <person name="Da Silva C."/>
            <person name="Gautier A."/>
            <person name="Giraud C."/>
            <person name="Giraud T."/>
            <person name="Gonzalez C."/>
            <person name="Grossetete S."/>
            <person name="Guldener U."/>
            <person name="Henrissat B."/>
            <person name="Howlett B.J."/>
            <person name="Kodira C."/>
            <person name="Kretschmer M."/>
            <person name="Lappartient A."/>
            <person name="Leroch M."/>
            <person name="Levis C."/>
            <person name="Mauceli E."/>
            <person name="Neuveglise C."/>
            <person name="Oeser B."/>
            <person name="Pearson M."/>
            <person name="Poulain J."/>
            <person name="Poussereau N."/>
            <person name="Quesneville H."/>
            <person name="Rascle C."/>
            <person name="Schumacher J."/>
            <person name="Segurens B."/>
            <person name="Sexton A."/>
            <person name="Silva E."/>
            <person name="Sirven C."/>
            <person name="Soanes D.M."/>
            <person name="Talbot N.J."/>
            <person name="Templeton M."/>
            <person name="Yandava C."/>
            <person name="Yarden O."/>
            <person name="Zeng Q."/>
            <person name="Rollins J.A."/>
            <person name="Lebrun M.H."/>
            <person name="Dickman M."/>
        </authorList>
    </citation>
    <scope>NUCLEOTIDE SEQUENCE [LARGE SCALE GENOMIC DNA]</scope>
    <source>
        <strain evidence="2">ATCC 18683 / 1980 / Ss-1</strain>
    </source>
</reference>
<dbReference type="AlphaFoldDB" id="A7ENA4"/>
<dbReference type="KEGG" id="ssl:SS1G_06803"/>
<sequence>MVHQDMEPLDGTVSKHAYGWNEKNTRTEGSLAYYPRPNIVNESDMYALGPVVLY</sequence>
<dbReference type="GeneID" id="5488519"/>